<keyword evidence="1" id="KW-0677">Repeat</keyword>
<dbReference type="InterPro" id="IPR002885">
    <property type="entry name" value="PPR_rpt"/>
</dbReference>
<evidence type="ECO:0000313" key="4">
    <source>
        <dbReference type="EMBL" id="RWR73436.1"/>
    </source>
</evidence>
<accession>A0A443N4J2</accession>
<sequence length="786" mass="87912">MLHHPVLCFRRFPLRHRSIRFITTGPVDPKNVSLLLQKHSESNSIQVCKMIHSKLIITGTIFDTFSANNVLNFYSRCGDLYHTRLLFETMSKKNIVTWNSMITTYIRRGSFEMGMGLFKQMIEMGEKPSQFTFSIAVHACINLGFLELGLQVHCLIVCFGLERDQFAGSSLVDMYSKLGCLDDAWRVFQGLFCRDTVCWSAMISGFAQGGELDEVPQLFSKMQADGLVPDGFTFTSLLKCCRCLKEVEQIHGFVLKSAIEFNTIVGCTLVDMYGKCGNMDSSQRILDAMAIKDDFAWSAAISGYARNGNGEKSVVLFKEMCREGKKPDQHALSSVLKACIWIDEIETGIQIHTQMIKTGYHGDCFVASVLIDLYSDFGEMAEAEKVFRRISDKDLVSWNTMIMGYAQMELTSSCFNLLCEFLKTATMKPDGFTFAAVLKSCQSKPVLDAGRQIHTQILKLGHDLGTHVGNAVINMYSKCDALDDARIAFDEIIFRDEISWGSIIASYVQNGLELEALKNCKEMLIAGFSLNQFSFSSCLAACSGLEAIDAGRLFHSLIIKSGFSKEVYVGSSVINMYAKCGNIEDSAKAFHELQNRNIVTFNALISGFAQHGKAHEAIQAFGELENMNITPNNITFLAVLLACSHVGLLEESMFFFDSMCQNYGIEPELEHYCCLVDVFGRAGRLEEAYRIIAGTGTDLGGSVWRTLLSSCRKYGNISMGEKSAMKAMQLEPGDHAPYVLLSNLYSEAGRWEEALKWRQKMVEVGVRKNPGNSWVMTWFSRSDDQY</sequence>
<dbReference type="OrthoDB" id="185373at2759"/>
<feature type="repeat" description="PPR" evidence="3">
    <location>
        <begin position="293"/>
        <end position="327"/>
    </location>
</feature>
<dbReference type="PANTHER" id="PTHR24015:SF548">
    <property type="entry name" value="OS08G0340900 PROTEIN"/>
    <property type="match status" value="1"/>
</dbReference>
<gene>
    <name evidence="4" type="ORF">CKAN_00171400</name>
</gene>
<dbReference type="GO" id="GO:0009451">
    <property type="term" value="P:RNA modification"/>
    <property type="evidence" value="ECO:0007669"/>
    <property type="project" value="InterPro"/>
</dbReference>
<dbReference type="PROSITE" id="PS51375">
    <property type="entry name" value="PPR"/>
    <property type="match status" value="5"/>
</dbReference>
<protein>
    <submittedName>
        <fullName evidence="4">Pentatricopeptide repeat-containing-like protein</fullName>
    </submittedName>
</protein>
<dbReference type="FunFam" id="1.25.40.10:FF:000343">
    <property type="entry name" value="Pentatricopeptide repeat-containing protein At3g58590"/>
    <property type="match status" value="1"/>
</dbReference>
<dbReference type="Pfam" id="PF01535">
    <property type="entry name" value="PPR"/>
    <property type="match status" value="5"/>
</dbReference>
<feature type="repeat" description="PPR" evidence="3">
    <location>
        <begin position="94"/>
        <end position="128"/>
    </location>
</feature>
<dbReference type="InterPro" id="IPR046960">
    <property type="entry name" value="PPR_At4g14850-like_plant"/>
</dbReference>
<name>A0A443N4J2_9MAGN</name>
<feature type="repeat" description="PPR" evidence="3">
    <location>
        <begin position="734"/>
        <end position="768"/>
    </location>
</feature>
<reference evidence="4 5" key="1">
    <citation type="journal article" date="2019" name="Nat. Plants">
        <title>Stout camphor tree genome fills gaps in understanding of flowering plant genome evolution.</title>
        <authorList>
            <person name="Chaw S.M."/>
            <person name="Liu Y.C."/>
            <person name="Wu Y.W."/>
            <person name="Wang H.Y."/>
            <person name="Lin C.I."/>
            <person name="Wu C.S."/>
            <person name="Ke H.M."/>
            <person name="Chang L.Y."/>
            <person name="Hsu C.Y."/>
            <person name="Yang H.T."/>
            <person name="Sudianto E."/>
            <person name="Hsu M.H."/>
            <person name="Wu K.P."/>
            <person name="Wang L.N."/>
            <person name="Leebens-Mack J.H."/>
            <person name="Tsai I.J."/>
        </authorList>
    </citation>
    <scope>NUCLEOTIDE SEQUENCE [LARGE SCALE GENOMIC DNA]</scope>
    <source>
        <strain evidence="5">cv. Chaw 1501</strain>
        <tissue evidence="4">Young leaves</tissue>
    </source>
</reference>
<dbReference type="PANTHER" id="PTHR24015">
    <property type="entry name" value="OS07G0578800 PROTEIN-RELATED"/>
    <property type="match status" value="1"/>
</dbReference>
<dbReference type="FunFam" id="1.25.40.10:FF:000227">
    <property type="entry name" value="Pentatricopeptide repeat-containing protein At3g13880"/>
    <property type="match status" value="1"/>
</dbReference>
<feature type="repeat" description="PPR" evidence="3">
    <location>
        <begin position="195"/>
        <end position="229"/>
    </location>
</feature>
<dbReference type="Proteomes" id="UP000283530">
    <property type="component" value="Unassembled WGS sequence"/>
</dbReference>
<dbReference type="Pfam" id="PF13041">
    <property type="entry name" value="PPR_2"/>
    <property type="match status" value="4"/>
</dbReference>
<organism evidence="4 5">
    <name type="scientific">Cinnamomum micranthum f. kanehirae</name>
    <dbReference type="NCBI Taxonomy" id="337451"/>
    <lineage>
        <taxon>Eukaryota</taxon>
        <taxon>Viridiplantae</taxon>
        <taxon>Streptophyta</taxon>
        <taxon>Embryophyta</taxon>
        <taxon>Tracheophyta</taxon>
        <taxon>Spermatophyta</taxon>
        <taxon>Magnoliopsida</taxon>
        <taxon>Magnoliidae</taxon>
        <taxon>Laurales</taxon>
        <taxon>Lauraceae</taxon>
        <taxon>Cinnamomum</taxon>
    </lineage>
</organism>
<dbReference type="FunFam" id="1.25.40.10:FF:001093">
    <property type="entry name" value="Pentatricopeptide repeat-containing protein At2g34400"/>
    <property type="match status" value="1"/>
</dbReference>
<evidence type="ECO:0000256" key="1">
    <source>
        <dbReference type="ARBA" id="ARBA00022737"/>
    </source>
</evidence>
<dbReference type="AlphaFoldDB" id="A0A443N4J2"/>
<dbReference type="Pfam" id="PF20431">
    <property type="entry name" value="E_motif"/>
    <property type="match status" value="1"/>
</dbReference>
<evidence type="ECO:0000256" key="3">
    <source>
        <dbReference type="PROSITE-ProRule" id="PRU00708"/>
    </source>
</evidence>
<dbReference type="GO" id="GO:0003723">
    <property type="term" value="F:RNA binding"/>
    <property type="evidence" value="ECO:0007669"/>
    <property type="project" value="InterPro"/>
</dbReference>
<evidence type="ECO:0000313" key="5">
    <source>
        <dbReference type="Proteomes" id="UP000283530"/>
    </source>
</evidence>
<keyword evidence="5" id="KW-1185">Reference proteome</keyword>
<dbReference type="EMBL" id="QPKB01000001">
    <property type="protein sequence ID" value="RWR73436.1"/>
    <property type="molecule type" value="Genomic_DNA"/>
</dbReference>
<dbReference type="InterPro" id="IPR046848">
    <property type="entry name" value="E_motif"/>
</dbReference>
<comment type="similarity">
    <text evidence="2">Belongs to the PPR family. PCMP-E subfamily.</text>
</comment>
<feature type="repeat" description="PPR" evidence="3">
    <location>
        <begin position="597"/>
        <end position="631"/>
    </location>
</feature>
<dbReference type="InterPro" id="IPR011990">
    <property type="entry name" value="TPR-like_helical_dom_sf"/>
</dbReference>
<proteinExistence type="inferred from homology"/>
<evidence type="ECO:0000256" key="2">
    <source>
        <dbReference type="ARBA" id="ARBA00061659"/>
    </source>
</evidence>
<dbReference type="GO" id="GO:0005739">
    <property type="term" value="C:mitochondrion"/>
    <property type="evidence" value="ECO:0007669"/>
    <property type="project" value="UniProtKB-ARBA"/>
</dbReference>
<dbReference type="Gene3D" id="1.25.40.10">
    <property type="entry name" value="Tetratricopeptide repeat domain"/>
    <property type="match status" value="6"/>
</dbReference>
<dbReference type="NCBIfam" id="TIGR00756">
    <property type="entry name" value="PPR"/>
    <property type="match status" value="4"/>
</dbReference>
<comment type="caution">
    <text evidence="4">The sequence shown here is derived from an EMBL/GenBank/DDBJ whole genome shotgun (WGS) entry which is preliminary data.</text>
</comment>
<dbReference type="STRING" id="337451.A0A443N4J2"/>
<dbReference type="SUPFAM" id="SSF48452">
    <property type="entry name" value="TPR-like"/>
    <property type="match status" value="1"/>
</dbReference>
<dbReference type="FunFam" id="1.25.40.10:FF:000205">
    <property type="entry name" value="Pentatricopeptide repeat-containing protein, mitochondrial"/>
    <property type="match status" value="1"/>
</dbReference>